<dbReference type="PANTHER" id="PTHR36844">
    <property type="entry name" value="PROTEASE PRSW"/>
    <property type="match status" value="1"/>
</dbReference>
<keyword evidence="1" id="KW-1133">Transmembrane helix</keyword>
<evidence type="ECO:0008006" key="4">
    <source>
        <dbReference type="Google" id="ProtNLM"/>
    </source>
</evidence>
<accession>M0A848</accession>
<feature type="transmembrane region" description="Helical" evidence="1">
    <location>
        <begin position="282"/>
        <end position="308"/>
    </location>
</feature>
<feature type="transmembrane region" description="Helical" evidence="1">
    <location>
        <begin position="103"/>
        <end position="123"/>
    </location>
</feature>
<dbReference type="Pfam" id="PF13367">
    <property type="entry name" value="PrsW-protease"/>
    <property type="match status" value="1"/>
</dbReference>
<dbReference type="Proteomes" id="UP000011648">
    <property type="component" value="Unassembled WGS sequence"/>
</dbReference>
<keyword evidence="3" id="KW-1185">Reference proteome</keyword>
<dbReference type="PANTHER" id="PTHR36844:SF1">
    <property type="entry name" value="PROTEASE PRSW"/>
    <property type="match status" value="1"/>
</dbReference>
<dbReference type="PATRIC" id="fig|1230458.4.peg.1316"/>
<evidence type="ECO:0000313" key="3">
    <source>
        <dbReference type="Proteomes" id="UP000011648"/>
    </source>
</evidence>
<feature type="transmembrane region" description="Helical" evidence="1">
    <location>
        <begin position="254"/>
        <end position="276"/>
    </location>
</feature>
<feature type="transmembrane region" description="Helical" evidence="1">
    <location>
        <begin position="43"/>
        <end position="62"/>
    </location>
</feature>
<evidence type="ECO:0000256" key="1">
    <source>
        <dbReference type="SAM" id="Phobius"/>
    </source>
</evidence>
<sequence>MQRRRDPVERAADESEDLYDISTWEPRSVTDRLAYSVYNGLNYGLRAIVLIVATAITLFVLVQPAVLVSEDPSIAVFFGLSIIPAAILAAFIWYSDITTNEPLGVLVATFVLAVLFTAFAALVNSTVGLWVRAIPGIGTILFFYLIVGPVEETVKLLAVRVFAYRRDTFDAVIVGAVYGAVAGLGFAAIENATYIASTVAEIQAQSQTGLGPTAAATSIAALRALVGPGHVIYSAIAGYYLGLAKFNPKYAGPLVVKGLLIAAFIHATYNVTVGIVPDLLAAVLPVGFGLAFLGYVIAYNLGAGYFLYRKLSRYRRHYRDVRDDMEPAPRSELTEFEPPQR</sequence>
<organism evidence="2 3">
    <name type="scientific">Natrialba taiwanensis DSM 12281</name>
    <dbReference type="NCBI Taxonomy" id="1230458"/>
    <lineage>
        <taxon>Archaea</taxon>
        <taxon>Methanobacteriati</taxon>
        <taxon>Methanobacteriota</taxon>
        <taxon>Stenosarchaea group</taxon>
        <taxon>Halobacteria</taxon>
        <taxon>Halobacteriales</taxon>
        <taxon>Natrialbaceae</taxon>
        <taxon>Natrialba</taxon>
    </lineage>
</organism>
<comment type="caution">
    <text evidence="2">The sequence shown here is derived from an EMBL/GenBank/DDBJ whole genome shotgun (WGS) entry which is preliminary data.</text>
</comment>
<keyword evidence="1" id="KW-0472">Membrane</keyword>
<gene>
    <name evidence="2" type="ORF">C484_06499</name>
</gene>
<keyword evidence="1" id="KW-0812">Transmembrane</keyword>
<feature type="transmembrane region" description="Helical" evidence="1">
    <location>
        <begin position="168"/>
        <end position="189"/>
    </location>
</feature>
<feature type="transmembrane region" description="Helical" evidence="1">
    <location>
        <begin position="220"/>
        <end position="242"/>
    </location>
</feature>
<evidence type="ECO:0000313" key="2">
    <source>
        <dbReference type="EMBL" id="ELY94052.1"/>
    </source>
</evidence>
<dbReference type="RefSeq" id="WP_006825119.1">
    <property type="nucleotide sequence ID" value="NZ_AOIL01000018.1"/>
</dbReference>
<feature type="transmembrane region" description="Helical" evidence="1">
    <location>
        <begin position="74"/>
        <end position="94"/>
    </location>
</feature>
<dbReference type="STRING" id="1230458.C484_06499"/>
<proteinExistence type="predicted"/>
<feature type="transmembrane region" description="Helical" evidence="1">
    <location>
        <begin position="129"/>
        <end position="147"/>
    </location>
</feature>
<name>M0A848_9EURY</name>
<reference evidence="2 3" key="1">
    <citation type="journal article" date="2014" name="PLoS Genet.">
        <title>Phylogenetically driven sequencing of extremely halophilic archaea reveals strategies for static and dynamic osmo-response.</title>
        <authorList>
            <person name="Becker E.A."/>
            <person name="Seitzer P.M."/>
            <person name="Tritt A."/>
            <person name="Larsen D."/>
            <person name="Krusor M."/>
            <person name="Yao A.I."/>
            <person name="Wu D."/>
            <person name="Madern D."/>
            <person name="Eisen J.A."/>
            <person name="Darling A.E."/>
            <person name="Facciotti M.T."/>
        </authorList>
    </citation>
    <scope>NUCLEOTIDE SEQUENCE [LARGE SCALE GENOMIC DNA]</scope>
    <source>
        <strain evidence="2 3">DSM 12281</strain>
    </source>
</reference>
<dbReference type="EMBL" id="AOIL01000018">
    <property type="protein sequence ID" value="ELY94052.1"/>
    <property type="molecule type" value="Genomic_DNA"/>
</dbReference>
<protein>
    <recommendedName>
        <fullName evidence="4">PrsW family protein</fullName>
    </recommendedName>
</protein>
<dbReference type="AlphaFoldDB" id="M0A848"/>
<dbReference type="OrthoDB" id="248468at2157"/>
<dbReference type="GO" id="GO:0008233">
    <property type="term" value="F:peptidase activity"/>
    <property type="evidence" value="ECO:0007669"/>
    <property type="project" value="InterPro"/>
</dbReference>
<dbReference type="InterPro" id="IPR026898">
    <property type="entry name" value="PrsW"/>
</dbReference>